<organism evidence="2 3">
    <name type="scientific">Streptomyces nigrescens</name>
    <dbReference type="NCBI Taxonomy" id="1920"/>
    <lineage>
        <taxon>Bacteria</taxon>
        <taxon>Bacillati</taxon>
        <taxon>Actinomycetota</taxon>
        <taxon>Actinomycetes</taxon>
        <taxon>Kitasatosporales</taxon>
        <taxon>Streptomycetaceae</taxon>
        <taxon>Streptomyces</taxon>
    </lineage>
</organism>
<evidence type="ECO:0000313" key="3">
    <source>
        <dbReference type="Proteomes" id="UP000429552"/>
    </source>
</evidence>
<proteinExistence type="predicted"/>
<reference evidence="2 3" key="1">
    <citation type="submission" date="2019-12" db="EMBL/GenBank/DDBJ databases">
        <title>Whole genome shotgun sequence of Streptomyces libani subsp. libani NBRC 13452.</title>
        <authorList>
            <person name="Ichikawa N."/>
            <person name="Kimura A."/>
            <person name="Kitahashi Y."/>
            <person name="Komaki H."/>
            <person name="Tamura T."/>
        </authorList>
    </citation>
    <scope>NUCLEOTIDE SEQUENCE [LARGE SCALE GENOMIC DNA]</scope>
    <source>
        <strain evidence="2 3">NBRC 13452</strain>
    </source>
</reference>
<comment type="caution">
    <text evidence="2">The sequence shown here is derived from an EMBL/GenBank/DDBJ whole genome shotgun (WGS) entry which is preliminary data.</text>
</comment>
<sequence length="67" mass="7164">MMASVTKILRKSWGEKVSASSSILVKAIKGAVEAKVRVTAPEGDTNLSVPFHGARTNVPGPDRSWSR</sequence>
<feature type="region of interest" description="Disordered" evidence="1">
    <location>
        <begin position="43"/>
        <end position="67"/>
    </location>
</feature>
<dbReference type="EMBL" id="BLIP01000003">
    <property type="protein sequence ID" value="GFE27385.1"/>
    <property type="molecule type" value="Genomic_DNA"/>
</dbReference>
<dbReference type="Proteomes" id="UP000429552">
    <property type="component" value="Unassembled WGS sequence"/>
</dbReference>
<evidence type="ECO:0000313" key="2">
    <source>
        <dbReference type="EMBL" id="GFE27385.1"/>
    </source>
</evidence>
<name>A0A640TZ77_STRNI</name>
<dbReference type="AlphaFoldDB" id="A0A640TZ77"/>
<evidence type="ECO:0000256" key="1">
    <source>
        <dbReference type="SAM" id="MobiDB-lite"/>
    </source>
</evidence>
<protein>
    <submittedName>
        <fullName evidence="2">Uncharacterized protein</fullName>
    </submittedName>
</protein>
<gene>
    <name evidence="2" type="ORF">Sliba_78380</name>
</gene>
<accession>A0A640TZ77</accession>